<dbReference type="RefSeq" id="XP_004828907.1">
    <property type="nucleotide sequence ID" value="XM_004828850.1"/>
</dbReference>
<evidence type="ECO:0000256" key="1">
    <source>
        <dbReference type="SAM" id="MobiDB-lite"/>
    </source>
</evidence>
<keyword evidence="3" id="KW-1185">Reference proteome</keyword>
<proteinExistence type="predicted"/>
<feature type="compositionally biased region" description="Low complexity" evidence="1">
    <location>
        <begin position="796"/>
        <end position="806"/>
    </location>
</feature>
<feature type="compositionally biased region" description="Polar residues" evidence="1">
    <location>
        <begin position="916"/>
        <end position="926"/>
    </location>
</feature>
<reference evidence="2 3" key="1">
    <citation type="journal article" date="2012" name="BMC Genomics">
        <title>Comparative genomic analysis and phylogenetic position of Theileria equi.</title>
        <authorList>
            <person name="Kappmeyer L.S."/>
            <person name="Thiagarajan M."/>
            <person name="Herndon D.R."/>
            <person name="Ramsay J.D."/>
            <person name="Caler E."/>
            <person name="Djikeng A."/>
            <person name="Gillespie J.J."/>
            <person name="Lau A.O."/>
            <person name="Roalson E.H."/>
            <person name="Silva J.C."/>
            <person name="Silva M.G."/>
            <person name="Suarez C.E."/>
            <person name="Ueti M.W."/>
            <person name="Nene V.M."/>
            <person name="Mealey R.H."/>
            <person name="Knowles D.P."/>
            <person name="Brayton K.A."/>
        </authorList>
    </citation>
    <scope>NUCLEOTIDE SEQUENCE [LARGE SCALE GENOMIC DNA]</scope>
    <source>
        <strain evidence="2 3">WA</strain>
    </source>
</reference>
<dbReference type="KEGG" id="beq:BEWA_020880"/>
<evidence type="ECO:0000313" key="2">
    <source>
        <dbReference type="EMBL" id="AFZ79241.1"/>
    </source>
</evidence>
<accession>L0AW33</accession>
<dbReference type="GeneID" id="15805877"/>
<dbReference type="AlphaFoldDB" id="L0AW33"/>
<sequence length="1060" mass="117529">MSTTIDIQNKCPLGGGSTCQENSQIRARKDVVKDATDYEYCTHYFLFGQWIGQLNYGEKPLKIWDVKIQYTPFNSRYTRSEVVTVYYRKDSNRNRIKVPLILGIKESKSDGYRWYENLGKGNTIWKEINDTSGFPKSDTDPANSQFKDKLDELACKLQNIVEINLSKDKDEEYCHSHDNDGVYTKKIKVRLNPDTFDFPNYVTFDHTPNTSDTGNNELTIGGFNIGGTPQTGFSVLNFPITATKITVFVPACDHSKPFLFHINSNDQNNKWFKNTGGDTWVDVTSNSNFNKKTPDQANEHLKTNFKTLTGNLSIQQCNAPSEVKLDIKRIPSSGRDETVYFDGKNPILVKKVDGNSIPNVFLKYSHKPVTDNSKTFTVSKDLQNKGVIGTSVHKKVKDFFVYFWESETSRPILVGITKGSDQPKYYSRRNNSNENWMNTNVVGMSEREALDDQNCNRNGAIPFEISKPEDPSQFVSKAKSSACINTTRTITGPTTNFLFVDNKYNIKEYTVHNHDNSFPGSFIGTQISRVTFGGEDTTGIKLPQGYTVSKIRVYSHEPTSAPLMLQFIKKDRIEESTWFESKDSNGLTWAKLGNRSSGFYGPDGMPTEKLTTGLDDVRCLCNNEVVMDLTKSYSEALTNYCCNSHKGTGQENITVTFQPISFITSSIPCYKHDINNGITLIGMKYYEDRDHSQRKMVVLNTKEFPIQGSLSVYTFYCMTQKPVLIYVNSPGHSSVTGWYQESTTSDNSQWNKLSNELPDEIPDNFKECDKKTKLVQLLGVLGCPNSWHCSQSSGGTTTVQVTHRTTLSSSLQGSPGDGPASKGSRSSELGSDCKGEYGVCHSPPDEQEEEGPTAGYSPEKKDEKSDKSTEEKKPEEVSAPSGAGKGAIPPGQEGSPAVPKPPQAPVSGPRGGTYKGTISSSSSHDWNSGFKKLSRKIRVRVAPLFPTSVKPIASEGTKHTQQPEASAVKPVDSDKSAPPDDQTNGEGNTAARSVPDSGTSPGSNSSDPDGWVKTTLSVLTGTLAGAGSLTGFGWWIYKRYKGDPWVRHGYSIDRLKNVPY</sequence>
<feature type="compositionally biased region" description="Basic and acidic residues" evidence="1">
    <location>
        <begin position="858"/>
        <end position="876"/>
    </location>
</feature>
<dbReference type="Proteomes" id="UP000031512">
    <property type="component" value="Chromosome 1"/>
</dbReference>
<name>L0AW33_THEEQ</name>
<feature type="region of interest" description="Disordered" evidence="1">
    <location>
        <begin position="946"/>
        <end position="1009"/>
    </location>
</feature>
<dbReference type="STRING" id="1537102.L0AW33"/>
<feature type="compositionally biased region" description="Polar residues" evidence="1">
    <location>
        <begin position="981"/>
        <end position="1007"/>
    </location>
</feature>
<dbReference type="EMBL" id="CP001669">
    <property type="protein sequence ID" value="AFZ79241.1"/>
    <property type="molecule type" value="Genomic_DNA"/>
</dbReference>
<protein>
    <submittedName>
        <fullName evidence="2">Uncharacterized protein</fullName>
    </submittedName>
</protein>
<evidence type="ECO:0000313" key="3">
    <source>
        <dbReference type="Proteomes" id="UP000031512"/>
    </source>
</evidence>
<organism evidence="2 3">
    <name type="scientific">Theileria equi strain WA</name>
    <dbReference type="NCBI Taxonomy" id="1537102"/>
    <lineage>
        <taxon>Eukaryota</taxon>
        <taxon>Sar</taxon>
        <taxon>Alveolata</taxon>
        <taxon>Apicomplexa</taxon>
        <taxon>Aconoidasida</taxon>
        <taxon>Piroplasmida</taxon>
        <taxon>Theileriidae</taxon>
        <taxon>Theileria</taxon>
    </lineage>
</organism>
<dbReference type="VEuPathDB" id="PiroplasmaDB:BEWA_020880"/>
<gene>
    <name evidence="2" type="ORF">BEWA_020880</name>
</gene>
<feature type="region of interest" description="Disordered" evidence="1">
    <location>
        <begin position="791"/>
        <end position="929"/>
    </location>
</feature>